<dbReference type="GeneID" id="77935687"/>
<reference evidence="2" key="1">
    <citation type="submission" date="2018-08" db="EMBL/GenBank/DDBJ databases">
        <authorList>
            <person name="Chaudhary N."/>
            <person name="Taneja N."/>
        </authorList>
    </citation>
    <scope>NUCLEOTIDE SEQUENCE [LARGE SCALE GENOMIC DNA]</scope>
</reference>
<dbReference type="RefSeq" id="YP_010659702.1">
    <property type="nucleotide sequence ID" value="NC_070871.1"/>
</dbReference>
<dbReference type="KEGG" id="vg:77935687"/>
<evidence type="ECO:0000313" key="1">
    <source>
        <dbReference type="EMBL" id="AXY82563.1"/>
    </source>
</evidence>
<evidence type="ECO:0000313" key="2">
    <source>
        <dbReference type="Proteomes" id="UP000264229"/>
    </source>
</evidence>
<accession>A0A385IHV6</accession>
<name>A0A385IHV6_9CAUD</name>
<evidence type="ECO:0008006" key="3">
    <source>
        <dbReference type="Google" id="ProtNLM"/>
    </source>
</evidence>
<proteinExistence type="predicted"/>
<protein>
    <recommendedName>
        <fullName evidence="3">Antirepressor protein</fullName>
    </recommendedName>
</protein>
<dbReference type="Proteomes" id="UP000264229">
    <property type="component" value="Segment"/>
</dbReference>
<sequence>MKTILVVHDSTFTDVDKMMRNIDYVSQTSQAFNEEFTLYCNAESPLVPILKESGLPFSTENFPEEPDYVISFIYDLHDGSETSELAMNQWRSKRPVFAFQVLKTKGQ</sequence>
<keyword evidence="2" id="KW-1185">Reference proteome</keyword>
<organism evidence="1 2">
    <name type="scientific">Escherichia phage PGN829.1</name>
    <dbReference type="NCBI Taxonomy" id="2315696"/>
    <lineage>
        <taxon>Viruses</taxon>
        <taxon>Duplodnaviria</taxon>
        <taxon>Heunggongvirae</taxon>
        <taxon>Uroviricota</taxon>
        <taxon>Caudoviricetes</taxon>
        <taxon>Schitoviridae</taxon>
        <taxon>Enquatrovirinae</taxon>
        <taxon>Gamaleyavirus</taxon>
        <taxon>Gamaleyavirus Pgn8291</taxon>
    </lineage>
</organism>
<dbReference type="EMBL" id="MH733496">
    <property type="protein sequence ID" value="AXY82563.1"/>
    <property type="molecule type" value="Genomic_DNA"/>
</dbReference>